<organism evidence="4 5">
    <name type="scientific">Allacma fusca</name>
    <dbReference type="NCBI Taxonomy" id="39272"/>
    <lineage>
        <taxon>Eukaryota</taxon>
        <taxon>Metazoa</taxon>
        <taxon>Ecdysozoa</taxon>
        <taxon>Arthropoda</taxon>
        <taxon>Hexapoda</taxon>
        <taxon>Collembola</taxon>
        <taxon>Symphypleona</taxon>
        <taxon>Sminthuridae</taxon>
        <taxon>Allacma</taxon>
    </lineage>
</organism>
<dbReference type="Pfam" id="PF00201">
    <property type="entry name" value="UDPGT"/>
    <property type="match status" value="1"/>
</dbReference>
<dbReference type="InterPro" id="IPR050271">
    <property type="entry name" value="UDP-glycosyltransferase"/>
</dbReference>
<dbReference type="Proteomes" id="UP000708208">
    <property type="component" value="Unassembled WGS sequence"/>
</dbReference>
<name>A0A8J2NTC0_9HEXA</name>
<dbReference type="OrthoDB" id="5835829at2759"/>
<comment type="similarity">
    <text evidence="1">Belongs to the UDP-glycosyltransferase family.</text>
</comment>
<evidence type="ECO:0000256" key="2">
    <source>
        <dbReference type="ARBA" id="ARBA00022676"/>
    </source>
</evidence>
<dbReference type="PANTHER" id="PTHR48043:SF159">
    <property type="entry name" value="EG:EG0003.4 PROTEIN-RELATED"/>
    <property type="match status" value="1"/>
</dbReference>
<proteinExistence type="inferred from homology"/>
<evidence type="ECO:0000313" key="4">
    <source>
        <dbReference type="EMBL" id="CAG7720378.1"/>
    </source>
</evidence>
<keyword evidence="2" id="KW-0328">Glycosyltransferase</keyword>
<evidence type="ECO:0000256" key="3">
    <source>
        <dbReference type="ARBA" id="ARBA00022679"/>
    </source>
</evidence>
<protein>
    <submittedName>
        <fullName evidence="4">Uncharacterized protein</fullName>
    </submittedName>
</protein>
<comment type="caution">
    <text evidence="4">The sequence shown here is derived from an EMBL/GenBank/DDBJ whole genome shotgun (WGS) entry which is preliminary data.</text>
</comment>
<sequence length="405" mass="46402">MHERYEMRSKVGDYKETLTESTMRLKTITSVGALWLMYLLGSCQVEKGESAKILSIAFMLTKSMKITYEPLLRELAKKGHEVTIIGPYPGKDEKNFKNIPTTDIEELFKKVPNMFDLKLMMPTWLGAIFNPFLLMGDQLTHVCNEGYKHPQIQQVLKEKWDLVLFVPFFNDCLYGLIHKLNTTSIIYASTTVGPWISDNMGTPSPPSFVSSLLIGYDERMNFGQRLFNFVRMLFDWAIMNLYYFPKMETIYRNALGDPTLPSVSEIEKNASIVLINSQISFNPPRPLMPDIIEVGGMHLLPAKPVPKELDAFLNGSKDGFILFSMGSALKGSMMPENYRKMFLNVFSKLKQRVLWKWETEKMDDLPPNVKLTAEKGFALPPLEFSTLTEEILYDAINTAVYDPRY</sequence>
<dbReference type="GO" id="GO:0008194">
    <property type="term" value="F:UDP-glycosyltransferase activity"/>
    <property type="evidence" value="ECO:0007669"/>
    <property type="project" value="InterPro"/>
</dbReference>
<feature type="non-terminal residue" evidence="4">
    <location>
        <position position="1"/>
    </location>
</feature>
<gene>
    <name evidence="4" type="ORF">AFUS01_LOCUS9658</name>
</gene>
<evidence type="ECO:0000256" key="1">
    <source>
        <dbReference type="ARBA" id="ARBA00009995"/>
    </source>
</evidence>
<accession>A0A8J2NTC0</accession>
<keyword evidence="3" id="KW-0808">Transferase</keyword>
<dbReference type="PANTHER" id="PTHR48043">
    <property type="entry name" value="EG:EG0003.4 PROTEIN-RELATED"/>
    <property type="match status" value="1"/>
</dbReference>
<dbReference type="AlphaFoldDB" id="A0A8J2NTC0"/>
<reference evidence="4" key="1">
    <citation type="submission" date="2021-06" db="EMBL/GenBank/DDBJ databases">
        <authorList>
            <person name="Hodson N. C."/>
            <person name="Mongue J. A."/>
            <person name="Jaron S. K."/>
        </authorList>
    </citation>
    <scope>NUCLEOTIDE SEQUENCE</scope>
</reference>
<keyword evidence="5" id="KW-1185">Reference proteome</keyword>
<dbReference type="InterPro" id="IPR002213">
    <property type="entry name" value="UDP_glucos_trans"/>
</dbReference>
<dbReference type="EMBL" id="CAJVCH010070168">
    <property type="protein sequence ID" value="CAG7720378.1"/>
    <property type="molecule type" value="Genomic_DNA"/>
</dbReference>
<evidence type="ECO:0000313" key="5">
    <source>
        <dbReference type="Proteomes" id="UP000708208"/>
    </source>
</evidence>